<protein>
    <recommendedName>
        <fullName evidence="1">Extradiol ring-cleavage dioxygenase LigAB LigA subunit domain-containing protein</fullName>
    </recommendedName>
</protein>
<dbReference type="InterPro" id="IPR011986">
    <property type="entry name" value="Xdiol_dOase_LigA"/>
</dbReference>
<accession>A0AAP6MJV3</accession>
<evidence type="ECO:0000313" key="3">
    <source>
        <dbReference type="Proteomes" id="UP001302316"/>
    </source>
</evidence>
<dbReference type="Pfam" id="PF07746">
    <property type="entry name" value="LigA"/>
    <property type="match status" value="1"/>
</dbReference>
<dbReference type="AlphaFoldDB" id="A0AAP6MJV3"/>
<dbReference type="Gene3D" id="1.10.700.10">
    <property type="entry name" value="Dioxygenase LigAB, LigA subunit"/>
    <property type="match status" value="1"/>
</dbReference>
<gene>
    <name evidence="2" type="ORF">VCB98_06140</name>
</gene>
<dbReference type="EMBL" id="JAYGII010000009">
    <property type="protein sequence ID" value="MEA5445394.1"/>
    <property type="molecule type" value="Genomic_DNA"/>
</dbReference>
<sequence>MSKLADLIHRLGEDAELESRYEKDPEAVMAEFELSEEEKKALAAGDLDEIRRLTGLSNIEKTSRAIIRSYD</sequence>
<dbReference type="RefSeq" id="WP_346051022.1">
    <property type="nucleotide sequence ID" value="NZ_JAYGII010000009.1"/>
</dbReference>
<evidence type="ECO:0000313" key="2">
    <source>
        <dbReference type="EMBL" id="MEA5445394.1"/>
    </source>
</evidence>
<dbReference type="SUPFAM" id="SSF48076">
    <property type="entry name" value="LigA subunit of an aromatic-ring-opening dioxygenase LigAB"/>
    <property type="match status" value="1"/>
</dbReference>
<reference evidence="2 3" key="1">
    <citation type="submission" date="2023-12" db="EMBL/GenBank/DDBJ databases">
        <title>Whole-genome sequencing of halo(alkali)philic microorganisms from hypersaline lakes.</title>
        <authorList>
            <person name="Sorokin D.Y."/>
            <person name="Merkel A.Y."/>
            <person name="Messina E."/>
            <person name="Yakimov M."/>
        </authorList>
    </citation>
    <scope>NUCLEOTIDE SEQUENCE [LARGE SCALE GENOMIC DNA]</scope>
    <source>
        <strain evidence="2 3">AB-CW1</strain>
    </source>
</reference>
<evidence type="ECO:0000259" key="1">
    <source>
        <dbReference type="Pfam" id="PF07746"/>
    </source>
</evidence>
<proteinExistence type="predicted"/>
<dbReference type="Proteomes" id="UP001302316">
    <property type="component" value="Unassembled WGS sequence"/>
</dbReference>
<comment type="caution">
    <text evidence="2">The sequence shown here is derived from an EMBL/GenBank/DDBJ whole genome shotgun (WGS) entry which is preliminary data.</text>
</comment>
<name>A0AAP6MJV3_9GAMM</name>
<feature type="domain" description="Extradiol ring-cleavage dioxygenase LigAB LigA subunit" evidence="1">
    <location>
        <begin position="7"/>
        <end position="52"/>
    </location>
</feature>
<organism evidence="2 3">
    <name type="scientific">Natronospira elongata</name>
    <dbReference type="NCBI Taxonomy" id="3110268"/>
    <lineage>
        <taxon>Bacteria</taxon>
        <taxon>Pseudomonadati</taxon>
        <taxon>Pseudomonadota</taxon>
        <taxon>Gammaproteobacteria</taxon>
        <taxon>Natronospirales</taxon>
        <taxon>Natronospiraceae</taxon>
        <taxon>Natronospira</taxon>
    </lineage>
</organism>
<keyword evidence="3" id="KW-1185">Reference proteome</keyword>
<dbReference type="InterPro" id="IPR036622">
    <property type="entry name" value="LigA_sf"/>
</dbReference>